<accession>A0A8J2HS70</accession>
<feature type="region of interest" description="Disordered" evidence="1">
    <location>
        <begin position="43"/>
        <end position="123"/>
    </location>
</feature>
<dbReference type="GeneID" id="67013741"/>
<keyword evidence="3" id="KW-1185">Reference proteome</keyword>
<dbReference type="EMBL" id="CAJRGZ010000012">
    <property type="protein sequence ID" value="CAG5137859.1"/>
    <property type="molecule type" value="Genomic_DNA"/>
</dbReference>
<comment type="caution">
    <text evidence="2">The sequence shown here is derived from an EMBL/GenBank/DDBJ whole genome shotgun (WGS) entry which is preliminary data.</text>
</comment>
<dbReference type="Proteomes" id="UP000676310">
    <property type="component" value="Unassembled WGS sequence"/>
</dbReference>
<reference evidence="2" key="1">
    <citation type="submission" date="2021-05" db="EMBL/GenBank/DDBJ databases">
        <authorList>
            <person name="Stam R."/>
        </authorList>
    </citation>
    <scope>NUCLEOTIDE SEQUENCE</scope>
    <source>
        <strain evidence="2">CS162</strain>
    </source>
</reference>
<protein>
    <submittedName>
        <fullName evidence="2">Uncharacterized protein</fullName>
    </submittedName>
</protein>
<name>A0A8J2HS70_9PLEO</name>
<sequence>MSEYFGGTEALAAGLANQEQLRRNVIRKLEAEGKIEKGTLEKEMASIDHDGEVAKNKEVGKVEETGKDYQGSRHIGKNSDEGTAVYEAPPTYTPQDNGSTSDPNTSTSVKNAMRRFGRKCVNK</sequence>
<dbReference type="RefSeq" id="XP_043163759.1">
    <property type="nucleotide sequence ID" value="XM_043307824.1"/>
</dbReference>
<proteinExistence type="predicted"/>
<evidence type="ECO:0000313" key="3">
    <source>
        <dbReference type="Proteomes" id="UP000676310"/>
    </source>
</evidence>
<organism evidence="2 3">
    <name type="scientific">Alternaria atra</name>
    <dbReference type="NCBI Taxonomy" id="119953"/>
    <lineage>
        <taxon>Eukaryota</taxon>
        <taxon>Fungi</taxon>
        <taxon>Dikarya</taxon>
        <taxon>Ascomycota</taxon>
        <taxon>Pezizomycotina</taxon>
        <taxon>Dothideomycetes</taxon>
        <taxon>Pleosporomycetidae</taxon>
        <taxon>Pleosporales</taxon>
        <taxon>Pleosporineae</taxon>
        <taxon>Pleosporaceae</taxon>
        <taxon>Alternaria</taxon>
        <taxon>Alternaria sect. Ulocladioides</taxon>
    </lineage>
</organism>
<feature type="compositionally biased region" description="Polar residues" evidence="1">
    <location>
        <begin position="93"/>
        <end position="110"/>
    </location>
</feature>
<evidence type="ECO:0000256" key="1">
    <source>
        <dbReference type="SAM" id="MobiDB-lite"/>
    </source>
</evidence>
<feature type="compositionally biased region" description="Basic and acidic residues" evidence="1">
    <location>
        <begin position="43"/>
        <end position="71"/>
    </location>
</feature>
<evidence type="ECO:0000313" key="2">
    <source>
        <dbReference type="EMBL" id="CAG5137859.1"/>
    </source>
</evidence>
<dbReference type="OrthoDB" id="3686940at2759"/>
<dbReference type="AlphaFoldDB" id="A0A8J2HS70"/>
<feature type="compositionally biased region" description="Basic residues" evidence="1">
    <location>
        <begin position="112"/>
        <end position="123"/>
    </location>
</feature>
<gene>
    <name evidence="2" type="ORF">ALTATR162_LOCUS231</name>
</gene>